<dbReference type="Gene3D" id="2.60.15.10">
    <property type="entry name" value="F0F1 ATP synthase delta/epsilon subunit, N-terminal"/>
    <property type="match status" value="1"/>
</dbReference>
<dbReference type="PANTHER" id="PTHR13822">
    <property type="entry name" value="ATP SYNTHASE DELTA/EPSILON CHAIN"/>
    <property type="match status" value="1"/>
</dbReference>
<keyword evidence="6" id="KW-0139">CF(1)</keyword>
<gene>
    <name evidence="9" type="ORF">J2S70_001339</name>
</gene>
<keyword evidence="4" id="KW-0406">Ion transport</keyword>
<keyword evidence="3" id="KW-0813">Transport</keyword>
<keyword evidence="5" id="KW-0472">Membrane</keyword>
<protein>
    <submittedName>
        <fullName evidence="9">F-type H+-transporting ATPase subunit epsilon</fullName>
    </submittedName>
</protein>
<evidence type="ECO:0000256" key="5">
    <source>
        <dbReference type="ARBA" id="ARBA00023136"/>
    </source>
</evidence>
<dbReference type="InterPro" id="IPR036771">
    <property type="entry name" value="ATPsynth_dsu/esu_N"/>
</dbReference>
<evidence type="ECO:0000256" key="7">
    <source>
        <dbReference type="ARBA" id="ARBA00023310"/>
    </source>
</evidence>
<name>A0ABT9NHU4_9ACTO</name>
<dbReference type="PANTHER" id="PTHR13822:SF10">
    <property type="entry name" value="ATP SYNTHASE EPSILON CHAIN, CHLOROPLASTIC"/>
    <property type="match status" value="1"/>
</dbReference>
<evidence type="ECO:0000256" key="1">
    <source>
        <dbReference type="ARBA" id="ARBA00004202"/>
    </source>
</evidence>
<keyword evidence="7" id="KW-0066">ATP synthesis</keyword>
<evidence type="ECO:0000256" key="6">
    <source>
        <dbReference type="ARBA" id="ARBA00023196"/>
    </source>
</evidence>
<keyword evidence="10" id="KW-1185">Reference proteome</keyword>
<dbReference type="InterPro" id="IPR001469">
    <property type="entry name" value="ATP_synth_F1_dsu/esu"/>
</dbReference>
<sequence length="97" mass="10470">MKLEVVARGGVLFEGEVSDVVVPAFHGEMGILPGRAPVMAVVRQGEVRFTENGQKNSVEVGDGFLTVDDDHVIVVVENYDVKRGAYDPSPLADTLEE</sequence>
<reference evidence="9 10" key="1">
    <citation type="submission" date="2023-07" db="EMBL/GenBank/DDBJ databases">
        <title>Sequencing the genomes of 1000 actinobacteria strains.</title>
        <authorList>
            <person name="Klenk H.-P."/>
        </authorList>
    </citation>
    <scope>NUCLEOTIDE SEQUENCE [LARGE SCALE GENOMIC DNA]</scope>
    <source>
        <strain evidence="9 10">DSM 17163</strain>
    </source>
</reference>
<dbReference type="CDD" id="cd12152">
    <property type="entry name" value="F1-ATPase_delta"/>
    <property type="match status" value="1"/>
</dbReference>
<dbReference type="Proteomes" id="UP001243212">
    <property type="component" value="Unassembled WGS sequence"/>
</dbReference>
<organism evidence="9 10">
    <name type="scientific">Trueperella bonasi</name>
    <dbReference type="NCBI Taxonomy" id="312286"/>
    <lineage>
        <taxon>Bacteria</taxon>
        <taxon>Bacillati</taxon>
        <taxon>Actinomycetota</taxon>
        <taxon>Actinomycetes</taxon>
        <taxon>Actinomycetales</taxon>
        <taxon>Actinomycetaceae</taxon>
        <taxon>Trueperella</taxon>
    </lineage>
</organism>
<dbReference type="SUPFAM" id="SSF51344">
    <property type="entry name" value="Epsilon subunit of F1F0-ATP synthase N-terminal domain"/>
    <property type="match status" value="1"/>
</dbReference>
<evidence type="ECO:0000256" key="4">
    <source>
        <dbReference type="ARBA" id="ARBA00023065"/>
    </source>
</evidence>
<evidence type="ECO:0000259" key="8">
    <source>
        <dbReference type="Pfam" id="PF02823"/>
    </source>
</evidence>
<evidence type="ECO:0000313" key="10">
    <source>
        <dbReference type="Proteomes" id="UP001243212"/>
    </source>
</evidence>
<comment type="subcellular location">
    <subcellularLocation>
        <location evidence="1">Cell membrane</location>
        <topology evidence="1">Peripheral membrane protein</topology>
    </subcellularLocation>
</comment>
<evidence type="ECO:0000256" key="2">
    <source>
        <dbReference type="ARBA" id="ARBA00005712"/>
    </source>
</evidence>
<accession>A0ABT9NHU4</accession>
<evidence type="ECO:0000256" key="3">
    <source>
        <dbReference type="ARBA" id="ARBA00022448"/>
    </source>
</evidence>
<evidence type="ECO:0000313" key="9">
    <source>
        <dbReference type="EMBL" id="MDP9806757.1"/>
    </source>
</evidence>
<dbReference type="RefSeq" id="WP_307682963.1">
    <property type="nucleotide sequence ID" value="NZ_JAUSQX010000001.1"/>
</dbReference>
<comment type="caution">
    <text evidence="9">The sequence shown here is derived from an EMBL/GenBank/DDBJ whole genome shotgun (WGS) entry which is preliminary data.</text>
</comment>
<comment type="similarity">
    <text evidence="2">Belongs to the ATPase epsilon chain family.</text>
</comment>
<dbReference type="Pfam" id="PF02823">
    <property type="entry name" value="ATP-synt_DE_N"/>
    <property type="match status" value="1"/>
</dbReference>
<feature type="domain" description="ATP synthase F1 complex delta/epsilon subunit N-terminal" evidence="8">
    <location>
        <begin position="1"/>
        <end position="78"/>
    </location>
</feature>
<proteinExistence type="inferred from homology"/>
<dbReference type="InterPro" id="IPR020546">
    <property type="entry name" value="ATP_synth_F1_dsu/esu_N"/>
</dbReference>
<dbReference type="EMBL" id="JAUSQX010000001">
    <property type="protein sequence ID" value="MDP9806757.1"/>
    <property type="molecule type" value="Genomic_DNA"/>
</dbReference>